<evidence type="ECO:0000256" key="1">
    <source>
        <dbReference type="SAM" id="MobiDB-lite"/>
    </source>
</evidence>
<dbReference type="InParanoid" id="A0A200QR99"/>
<protein>
    <recommendedName>
        <fullName evidence="4">Ovarian tumor</fullName>
    </recommendedName>
</protein>
<comment type="caution">
    <text evidence="2">The sequence shown here is derived from an EMBL/GenBank/DDBJ whole genome shotgun (WGS) entry which is preliminary data.</text>
</comment>
<gene>
    <name evidence="2" type="ORF">BVC80_1157g11</name>
</gene>
<evidence type="ECO:0000313" key="3">
    <source>
        <dbReference type="Proteomes" id="UP000195402"/>
    </source>
</evidence>
<sequence length="541" mass="62115">MEKSIHSIKSIDEQGNRGASILDEDSWLYEAVEGEKASGDHKSPQTPNETVPNFVRDDEDILGPDSLSLLQCYASDSDDKHEKPSLEEDILNNEKDGWDCTHYFDTDKIFYSREELTSWCKAIVRDSFAKSLNSSMHAHRISDFNNLRGFISRSALNILLLEKKKGEQVGIEVAKCGCVLKRTHGIPCAHEVTQYKREGRGIPLTSIHQRWRQLSDVPMNISKRSLDCTRVISLVRNRFEDATEEQQCMLLRGLLELAQPSTTNMEQPSTNVIRKGRPSNKKASSQAKNNTKRDPSPVGSAHTGKEQTTQQSSTTSKRRTREPTKNIVCKRRRTILQLKDLTEEELFEEVLDLFDPKIKEHIIERLENVAPDGHCGYRCCAELLNMSKDDGWKNVRQGMLDELRDHRDLYMTQLGGRKNYKKVERALNYFISTCSKKYWMQFPEMGCLFATTFNCVLCVLDPKQYTTYLPLRIGPINEPNIISIVLYDDIHFLKAFLKPNAPIPKVVPGWDHLRYPDANEWKNYVSHKFAEWEALIGYPPI</sequence>
<dbReference type="Proteomes" id="UP000195402">
    <property type="component" value="Unassembled WGS sequence"/>
</dbReference>
<organism evidence="2 3">
    <name type="scientific">Macleaya cordata</name>
    <name type="common">Five-seeded plume-poppy</name>
    <name type="synonym">Bocconia cordata</name>
    <dbReference type="NCBI Taxonomy" id="56857"/>
    <lineage>
        <taxon>Eukaryota</taxon>
        <taxon>Viridiplantae</taxon>
        <taxon>Streptophyta</taxon>
        <taxon>Embryophyta</taxon>
        <taxon>Tracheophyta</taxon>
        <taxon>Spermatophyta</taxon>
        <taxon>Magnoliopsida</taxon>
        <taxon>Ranunculales</taxon>
        <taxon>Papaveraceae</taxon>
        <taxon>Papaveroideae</taxon>
        <taxon>Macleaya</taxon>
    </lineage>
</organism>
<evidence type="ECO:0008006" key="4">
    <source>
        <dbReference type="Google" id="ProtNLM"/>
    </source>
</evidence>
<dbReference type="OrthoDB" id="1915076at2759"/>
<feature type="region of interest" description="Disordered" evidence="1">
    <location>
        <begin position="261"/>
        <end position="326"/>
    </location>
</feature>
<dbReference type="AlphaFoldDB" id="A0A200QR99"/>
<dbReference type="EMBL" id="MVGT01001312">
    <property type="protein sequence ID" value="OVA12973.1"/>
    <property type="molecule type" value="Genomic_DNA"/>
</dbReference>
<feature type="compositionally biased region" description="Polar residues" evidence="1">
    <location>
        <begin position="261"/>
        <end position="272"/>
    </location>
</feature>
<name>A0A200QR99_MACCD</name>
<accession>A0A200QR99</accession>
<proteinExistence type="predicted"/>
<dbReference type="CDD" id="cd22744">
    <property type="entry name" value="OTU"/>
    <property type="match status" value="1"/>
</dbReference>
<evidence type="ECO:0000313" key="2">
    <source>
        <dbReference type="EMBL" id="OVA12973.1"/>
    </source>
</evidence>
<dbReference type="Gene3D" id="3.90.70.80">
    <property type="match status" value="1"/>
</dbReference>
<reference evidence="2 3" key="1">
    <citation type="journal article" date="2017" name="Mol. Plant">
        <title>The Genome of Medicinal Plant Macleaya cordata Provides New Insights into Benzylisoquinoline Alkaloids Metabolism.</title>
        <authorList>
            <person name="Liu X."/>
            <person name="Liu Y."/>
            <person name="Huang P."/>
            <person name="Ma Y."/>
            <person name="Qing Z."/>
            <person name="Tang Q."/>
            <person name="Cao H."/>
            <person name="Cheng P."/>
            <person name="Zheng Y."/>
            <person name="Yuan Z."/>
            <person name="Zhou Y."/>
            <person name="Liu J."/>
            <person name="Tang Z."/>
            <person name="Zhuo Y."/>
            <person name="Zhang Y."/>
            <person name="Yu L."/>
            <person name="Huang J."/>
            <person name="Yang P."/>
            <person name="Peng Q."/>
            <person name="Zhang J."/>
            <person name="Jiang W."/>
            <person name="Zhang Z."/>
            <person name="Lin K."/>
            <person name="Ro D.K."/>
            <person name="Chen X."/>
            <person name="Xiong X."/>
            <person name="Shang Y."/>
            <person name="Huang S."/>
            <person name="Zeng J."/>
        </authorList>
    </citation>
    <scope>NUCLEOTIDE SEQUENCE [LARGE SCALE GENOMIC DNA]</scope>
    <source>
        <strain evidence="3">cv. BLH2017</strain>
        <tissue evidence="2">Root</tissue>
    </source>
</reference>
<keyword evidence="3" id="KW-1185">Reference proteome</keyword>
<feature type="region of interest" description="Disordered" evidence="1">
    <location>
        <begin position="32"/>
        <end position="55"/>
    </location>
</feature>
<feature type="compositionally biased region" description="Low complexity" evidence="1">
    <location>
        <begin position="306"/>
        <end position="315"/>
    </location>
</feature>
<feature type="compositionally biased region" description="Basic and acidic residues" evidence="1">
    <location>
        <begin position="33"/>
        <end position="43"/>
    </location>
</feature>